<proteinExistence type="predicted"/>
<reference evidence="1 2" key="1">
    <citation type="submission" date="2020-02" db="EMBL/GenBank/DDBJ databases">
        <title>Rhodobacter algicola sp. nov., isolated from microalga culture.</title>
        <authorList>
            <person name="Park C.-Y."/>
        </authorList>
    </citation>
    <scope>NUCLEOTIDE SEQUENCE [LARGE SCALE GENOMIC DNA]</scope>
    <source>
        <strain evidence="1 2">ETT8</strain>
    </source>
</reference>
<comment type="caution">
    <text evidence="1">The sequence shown here is derived from an EMBL/GenBank/DDBJ whole genome shotgun (WGS) entry which is preliminary data.</text>
</comment>
<accession>A0A6B3RQ38</accession>
<name>A0A6B3RQ38_9RHOB</name>
<protein>
    <submittedName>
        <fullName evidence="1">Uncharacterized protein</fullName>
    </submittedName>
</protein>
<sequence>MTIIGLVLTFIIGRAAAAFTLATGIRIEQAHQESLHRAIKTAVESAIFHGPNVALGTLKAHVVQHLRESVPDALKALTPGDGVLDRLVERYAREALNKIGEPK</sequence>
<keyword evidence="2" id="KW-1185">Reference proteome</keyword>
<evidence type="ECO:0000313" key="2">
    <source>
        <dbReference type="Proteomes" id="UP000481421"/>
    </source>
</evidence>
<dbReference type="AlphaFoldDB" id="A0A6B3RQ38"/>
<evidence type="ECO:0000313" key="1">
    <source>
        <dbReference type="EMBL" id="NEX45172.1"/>
    </source>
</evidence>
<organism evidence="1 2">
    <name type="scientific">Pseudotabrizicola algicola</name>
    <dbReference type="NCBI Taxonomy" id="2709381"/>
    <lineage>
        <taxon>Bacteria</taxon>
        <taxon>Pseudomonadati</taxon>
        <taxon>Pseudomonadota</taxon>
        <taxon>Alphaproteobacteria</taxon>
        <taxon>Rhodobacterales</taxon>
        <taxon>Paracoccaceae</taxon>
        <taxon>Pseudotabrizicola</taxon>
    </lineage>
</organism>
<dbReference type="Proteomes" id="UP000481421">
    <property type="component" value="Unassembled WGS sequence"/>
</dbReference>
<dbReference type="EMBL" id="JAAIKE010000001">
    <property type="protein sequence ID" value="NEX45172.1"/>
    <property type="molecule type" value="Genomic_DNA"/>
</dbReference>
<gene>
    <name evidence="1" type="ORF">G3572_03070</name>
</gene>